<gene>
    <name evidence="3" type="ORF">PAXINDRAFT_172260</name>
</gene>
<dbReference type="OrthoDB" id="2649786at2759"/>
<keyword evidence="1" id="KW-0863">Zinc-finger</keyword>
<feature type="domain" description="C2H2-type" evidence="2">
    <location>
        <begin position="145"/>
        <end position="174"/>
    </location>
</feature>
<feature type="domain" description="C2H2-type" evidence="2">
    <location>
        <begin position="216"/>
        <end position="244"/>
    </location>
</feature>
<reference evidence="4" key="2">
    <citation type="submission" date="2015-01" db="EMBL/GenBank/DDBJ databases">
        <title>Evolutionary Origins and Diversification of the Mycorrhizal Mutualists.</title>
        <authorList>
            <consortium name="DOE Joint Genome Institute"/>
            <consortium name="Mycorrhizal Genomics Consortium"/>
            <person name="Kohler A."/>
            <person name="Kuo A."/>
            <person name="Nagy L.G."/>
            <person name="Floudas D."/>
            <person name="Copeland A."/>
            <person name="Barry K.W."/>
            <person name="Cichocki N."/>
            <person name="Veneault-Fourrey C."/>
            <person name="LaButti K."/>
            <person name="Lindquist E.A."/>
            <person name="Lipzen A."/>
            <person name="Lundell T."/>
            <person name="Morin E."/>
            <person name="Murat C."/>
            <person name="Riley R."/>
            <person name="Ohm R."/>
            <person name="Sun H."/>
            <person name="Tunlid A."/>
            <person name="Henrissat B."/>
            <person name="Grigoriev I.V."/>
            <person name="Hibbett D.S."/>
            <person name="Martin F."/>
        </authorList>
    </citation>
    <scope>NUCLEOTIDE SEQUENCE [LARGE SCALE GENOMIC DNA]</scope>
    <source>
        <strain evidence="4">ATCC 200175</strain>
    </source>
</reference>
<name>A0A0C9T341_PAXIN</name>
<evidence type="ECO:0000259" key="2">
    <source>
        <dbReference type="PROSITE" id="PS50157"/>
    </source>
</evidence>
<keyword evidence="4" id="KW-1185">Reference proteome</keyword>
<dbReference type="Proteomes" id="UP000053647">
    <property type="component" value="Unassembled WGS sequence"/>
</dbReference>
<organism evidence="3 4">
    <name type="scientific">Paxillus involutus ATCC 200175</name>
    <dbReference type="NCBI Taxonomy" id="664439"/>
    <lineage>
        <taxon>Eukaryota</taxon>
        <taxon>Fungi</taxon>
        <taxon>Dikarya</taxon>
        <taxon>Basidiomycota</taxon>
        <taxon>Agaricomycotina</taxon>
        <taxon>Agaricomycetes</taxon>
        <taxon>Agaricomycetidae</taxon>
        <taxon>Boletales</taxon>
        <taxon>Paxilineae</taxon>
        <taxon>Paxillaceae</taxon>
        <taxon>Paxillus</taxon>
    </lineage>
</organism>
<evidence type="ECO:0000313" key="3">
    <source>
        <dbReference type="EMBL" id="KIJ10045.1"/>
    </source>
</evidence>
<reference evidence="3 4" key="1">
    <citation type="submission" date="2014-06" db="EMBL/GenBank/DDBJ databases">
        <authorList>
            <consortium name="DOE Joint Genome Institute"/>
            <person name="Kuo A."/>
            <person name="Kohler A."/>
            <person name="Nagy L.G."/>
            <person name="Floudas D."/>
            <person name="Copeland A."/>
            <person name="Barry K.W."/>
            <person name="Cichocki N."/>
            <person name="Veneault-Fourrey C."/>
            <person name="LaButti K."/>
            <person name="Lindquist E.A."/>
            <person name="Lipzen A."/>
            <person name="Lundell T."/>
            <person name="Morin E."/>
            <person name="Murat C."/>
            <person name="Sun H."/>
            <person name="Tunlid A."/>
            <person name="Henrissat B."/>
            <person name="Grigoriev I.V."/>
            <person name="Hibbett D.S."/>
            <person name="Martin F."/>
            <person name="Nordberg H.P."/>
            <person name="Cantor M.N."/>
            <person name="Hua S.X."/>
        </authorList>
    </citation>
    <scope>NUCLEOTIDE SEQUENCE [LARGE SCALE GENOMIC DNA]</scope>
    <source>
        <strain evidence="3 4">ATCC 200175</strain>
    </source>
</reference>
<dbReference type="EMBL" id="KN819419">
    <property type="protein sequence ID" value="KIJ10045.1"/>
    <property type="molecule type" value="Genomic_DNA"/>
</dbReference>
<evidence type="ECO:0000256" key="1">
    <source>
        <dbReference type="PROSITE-ProRule" id="PRU00042"/>
    </source>
</evidence>
<dbReference type="GO" id="GO:0008270">
    <property type="term" value="F:zinc ion binding"/>
    <property type="evidence" value="ECO:0007669"/>
    <property type="project" value="UniProtKB-KW"/>
</dbReference>
<dbReference type="AlphaFoldDB" id="A0A0C9T341"/>
<dbReference type="PROSITE" id="PS00028">
    <property type="entry name" value="ZINC_FINGER_C2H2_1"/>
    <property type="match status" value="1"/>
</dbReference>
<dbReference type="HOGENOM" id="CLU_098736_0_0_1"/>
<keyword evidence="1" id="KW-0862">Zinc</keyword>
<dbReference type="Gene3D" id="3.30.160.60">
    <property type="entry name" value="Classic Zinc Finger"/>
    <property type="match status" value="2"/>
</dbReference>
<sequence>MDVFFPNAYQFLVAAMARFHRSFQVLIPWHNYQLYRWRALGVQIESFRPPEQLQRTMDFNSSPYTSQYHFAAFMQTQFCGPSNYHQIAPASRQGFNNNWGPEDIDMMVSWPQHSGYSGMNHPAHATMITNGEALPAQVATASTGYECAWLEKNSRCGERFDTVSELVTHTAVAHDVRGTAGRSLTCQWDTERGPCLAKFRRDHFKRHLESHLRITHLCEHCGNTYSRADSLKNHVNQRHPTQLAAV</sequence>
<dbReference type="Pfam" id="PF00096">
    <property type="entry name" value="zf-C2H2"/>
    <property type="match status" value="1"/>
</dbReference>
<keyword evidence="1" id="KW-0479">Metal-binding</keyword>
<proteinExistence type="predicted"/>
<dbReference type="InterPro" id="IPR013087">
    <property type="entry name" value="Znf_C2H2_type"/>
</dbReference>
<evidence type="ECO:0000313" key="4">
    <source>
        <dbReference type="Proteomes" id="UP000053647"/>
    </source>
</evidence>
<protein>
    <recommendedName>
        <fullName evidence="2">C2H2-type domain-containing protein</fullName>
    </recommendedName>
</protein>
<accession>A0A0C9T341</accession>
<dbReference type="PROSITE" id="PS50157">
    <property type="entry name" value="ZINC_FINGER_C2H2_2"/>
    <property type="match status" value="2"/>
</dbReference>